<feature type="non-terminal residue" evidence="1">
    <location>
        <position position="1"/>
    </location>
</feature>
<evidence type="ECO:0000313" key="1">
    <source>
        <dbReference type="EMBL" id="RPA88771.1"/>
    </source>
</evidence>
<gene>
    <name evidence="1" type="ORF">L873DRAFT_1724851</name>
</gene>
<evidence type="ECO:0008006" key="3">
    <source>
        <dbReference type="Google" id="ProtNLM"/>
    </source>
</evidence>
<accession>A0A3N4IWU2</accession>
<dbReference type="EMBL" id="ML120683">
    <property type="protein sequence ID" value="RPA88771.1"/>
    <property type="molecule type" value="Genomic_DNA"/>
</dbReference>
<keyword evidence="2" id="KW-1185">Reference proteome</keyword>
<reference evidence="1 2" key="1">
    <citation type="journal article" date="2018" name="Nat. Ecol. Evol.">
        <title>Pezizomycetes genomes reveal the molecular basis of ectomycorrhizal truffle lifestyle.</title>
        <authorList>
            <person name="Murat C."/>
            <person name="Payen T."/>
            <person name="Noel B."/>
            <person name="Kuo A."/>
            <person name="Morin E."/>
            <person name="Chen J."/>
            <person name="Kohler A."/>
            <person name="Krizsan K."/>
            <person name="Balestrini R."/>
            <person name="Da Silva C."/>
            <person name="Montanini B."/>
            <person name="Hainaut M."/>
            <person name="Levati E."/>
            <person name="Barry K.W."/>
            <person name="Belfiori B."/>
            <person name="Cichocki N."/>
            <person name="Clum A."/>
            <person name="Dockter R.B."/>
            <person name="Fauchery L."/>
            <person name="Guy J."/>
            <person name="Iotti M."/>
            <person name="Le Tacon F."/>
            <person name="Lindquist E.A."/>
            <person name="Lipzen A."/>
            <person name="Malagnac F."/>
            <person name="Mello A."/>
            <person name="Molinier V."/>
            <person name="Miyauchi S."/>
            <person name="Poulain J."/>
            <person name="Riccioni C."/>
            <person name="Rubini A."/>
            <person name="Sitrit Y."/>
            <person name="Splivallo R."/>
            <person name="Traeger S."/>
            <person name="Wang M."/>
            <person name="Zifcakova L."/>
            <person name="Wipf D."/>
            <person name="Zambonelli A."/>
            <person name="Paolocci F."/>
            <person name="Nowrousian M."/>
            <person name="Ottonello S."/>
            <person name="Baldrian P."/>
            <person name="Spatafora J.W."/>
            <person name="Henrissat B."/>
            <person name="Nagy L.G."/>
            <person name="Aury J.M."/>
            <person name="Wincker P."/>
            <person name="Grigoriev I.V."/>
            <person name="Bonfante P."/>
            <person name="Martin F.M."/>
        </authorList>
    </citation>
    <scope>NUCLEOTIDE SEQUENCE [LARGE SCALE GENOMIC DNA]</scope>
    <source>
        <strain evidence="1 2">120613-1</strain>
    </source>
</reference>
<proteinExistence type="predicted"/>
<protein>
    <recommendedName>
        <fullName evidence="3">Retrovirus-related Pol polyprotein from transposon TNT 1-94</fullName>
    </recommendedName>
</protein>
<organism evidence="1 2">
    <name type="scientific">Choiromyces venosus 120613-1</name>
    <dbReference type="NCBI Taxonomy" id="1336337"/>
    <lineage>
        <taxon>Eukaryota</taxon>
        <taxon>Fungi</taxon>
        <taxon>Dikarya</taxon>
        <taxon>Ascomycota</taxon>
        <taxon>Pezizomycotina</taxon>
        <taxon>Pezizomycetes</taxon>
        <taxon>Pezizales</taxon>
        <taxon>Tuberaceae</taxon>
        <taxon>Choiromyces</taxon>
    </lineage>
</organism>
<dbReference type="Proteomes" id="UP000276215">
    <property type="component" value="Unassembled WGS sequence"/>
</dbReference>
<dbReference type="AlphaFoldDB" id="A0A3N4IWU2"/>
<name>A0A3N4IWU2_9PEZI</name>
<sequence>IALSLTESEYITLTNTCHRLLWLKQLLHDMRLHTSTGKPILVGNNISSHYLTHNPALH</sequence>
<dbReference type="OrthoDB" id="430476at2759"/>
<evidence type="ECO:0000313" key="2">
    <source>
        <dbReference type="Proteomes" id="UP000276215"/>
    </source>
</evidence>